<sequence>MTNGVYVDPLDSEDDEDERSLSPRSRLARTLSSPSMGPRSLASPTMPTLKSPNSTSNLPDAIMAAFQKLAPGTPRGNDLEKSVSVPSMGEPPMTSMSVFVNPPLAPPAFANLNLCENCKIEVGTLLSKPRHHCRNCGGTFCQACSSKMSVIPYEPLVSKGDFRVCDSCFLRIREFQSQTGTSQCTWNGLPPMHEDEFLAKYDLDDSNTPVVIFSCCYFPECVPYYGHMYFTRGHVCFFAYKSSLDPICIPLDDIVAVVKPEFYFINALQLKCKDKAWFFAEFNGHRDMAYVRLDQLMSAHRQFKENEHTPEVLKEMASQRRQSYLNLARRNSILKEDDDFVPLPPDETLPKMTKILDCEMQSDVQTLFDVLLSDTKGRTFYRKYMESTNDKDISIGDWQPMESCPRDAMSKLCVSKDTFAQYRKVESKHPPKVTFPGLPQFAECTRHQVCRHETTDGDEKSWTRFIVAETLRMKKIPYADYFEIETRWVGILVHFIKSTWFNNQINSSTISETKDAFEIWANQAMAQLRLHSPTATPPKQVAEAKKFPSDSIDDLMAKEETPVAPPTATSAPLPTAAAATSSSSSPLHSILQQPLWVFTVLACLYMLYSIHAMNTTMREVLKRMETLDKVVARVPEQVEELLERQNT</sequence>
<dbReference type="Pfam" id="PF02893">
    <property type="entry name" value="GRAM"/>
    <property type="match status" value="1"/>
</dbReference>
<name>A0A6G0WK39_9STRA</name>
<keyword evidence="7 10" id="KW-0472">Membrane</keyword>
<keyword evidence="5" id="KW-0862">Zinc</keyword>
<keyword evidence="6 10" id="KW-1133">Transmembrane helix</keyword>
<evidence type="ECO:0000256" key="1">
    <source>
        <dbReference type="ARBA" id="ARBA00004167"/>
    </source>
</evidence>
<dbReference type="SUPFAM" id="SSF57903">
    <property type="entry name" value="FYVE/PHD zinc finger"/>
    <property type="match status" value="1"/>
</dbReference>
<feature type="domain" description="VASt" evidence="12">
    <location>
        <begin position="351"/>
        <end position="564"/>
    </location>
</feature>
<evidence type="ECO:0000256" key="10">
    <source>
        <dbReference type="SAM" id="Phobius"/>
    </source>
</evidence>
<evidence type="ECO:0000313" key="13">
    <source>
        <dbReference type="EMBL" id="KAF0727611.1"/>
    </source>
</evidence>
<evidence type="ECO:0000256" key="4">
    <source>
        <dbReference type="ARBA" id="ARBA00022771"/>
    </source>
</evidence>
<evidence type="ECO:0008006" key="15">
    <source>
        <dbReference type="Google" id="ProtNLM"/>
    </source>
</evidence>
<evidence type="ECO:0000256" key="7">
    <source>
        <dbReference type="ARBA" id="ARBA00023136"/>
    </source>
</evidence>
<evidence type="ECO:0000259" key="12">
    <source>
        <dbReference type="PROSITE" id="PS51778"/>
    </source>
</evidence>
<dbReference type="Gene3D" id="2.30.29.30">
    <property type="entry name" value="Pleckstrin-homology domain (PH domain)/Phosphotyrosine-binding domain (PTB)"/>
    <property type="match status" value="1"/>
</dbReference>
<evidence type="ECO:0000256" key="3">
    <source>
        <dbReference type="ARBA" id="ARBA00022723"/>
    </source>
</evidence>
<keyword evidence="14" id="KW-1185">Reference proteome</keyword>
<dbReference type="InterPro" id="IPR011993">
    <property type="entry name" value="PH-like_dom_sf"/>
</dbReference>
<keyword evidence="2 10" id="KW-0812">Transmembrane</keyword>
<feature type="domain" description="FYVE-type" evidence="11">
    <location>
        <begin position="109"/>
        <end position="173"/>
    </location>
</feature>
<evidence type="ECO:0000256" key="6">
    <source>
        <dbReference type="ARBA" id="ARBA00022989"/>
    </source>
</evidence>
<evidence type="ECO:0000256" key="9">
    <source>
        <dbReference type="SAM" id="MobiDB-lite"/>
    </source>
</evidence>
<feature type="region of interest" description="Disordered" evidence="9">
    <location>
        <begin position="1"/>
        <end position="56"/>
    </location>
</feature>
<gene>
    <name evidence="13" type="ORF">Ae201684_014436</name>
</gene>
<feature type="transmembrane region" description="Helical" evidence="10">
    <location>
        <begin position="595"/>
        <end position="614"/>
    </location>
</feature>
<dbReference type="PROSITE" id="PS51778">
    <property type="entry name" value="VAST"/>
    <property type="match status" value="1"/>
</dbReference>
<evidence type="ECO:0000256" key="8">
    <source>
        <dbReference type="PROSITE-ProRule" id="PRU00091"/>
    </source>
</evidence>
<dbReference type="InterPro" id="IPR011011">
    <property type="entry name" value="Znf_FYVE_PHD"/>
</dbReference>
<dbReference type="PANTHER" id="PTHR47666">
    <property type="entry name" value="PROTEIN VASCULAR ASSOCIATED DEATH 1, CHLOROPLASTIC"/>
    <property type="match status" value="1"/>
</dbReference>
<dbReference type="AlphaFoldDB" id="A0A6G0WK39"/>
<dbReference type="Pfam" id="PF16016">
    <property type="entry name" value="VASt"/>
    <property type="match status" value="1"/>
</dbReference>
<reference evidence="13 14" key="1">
    <citation type="submission" date="2019-07" db="EMBL/GenBank/DDBJ databases">
        <title>Genomics analysis of Aphanomyces spp. identifies a new class of oomycete effector associated with host adaptation.</title>
        <authorList>
            <person name="Gaulin E."/>
        </authorList>
    </citation>
    <scope>NUCLEOTIDE SEQUENCE [LARGE SCALE GENOMIC DNA]</scope>
    <source>
        <strain evidence="13 14">ATCC 201684</strain>
    </source>
</reference>
<feature type="compositionally biased region" description="Polar residues" evidence="9">
    <location>
        <begin position="42"/>
        <end position="56"/>
    </location>
</feature>
<dbReference type="Gene3D" id="3.30.40.10">
    <property type="entry name" value="Zinc/RING finger domain, C3HC4 (zinc finger)"/>
    <property type="match status" value="1"/>
</dbReference>
<comment type="caution">
    <text evidence="13">The sequence shown here is derived from an EMBL/GenBank/DDBJ whole genome shotgun (WGS) entry which is preliminary data.</text>
</comment>
<keyword evidence="4 8" id="KW-0863">Zinc-finger</keyword>
<dbReference type="InterPro" id="IPR017455">
    <property type="entry name" value="Znf_FYVE-rel"/>
</dbReference>
<evidence type="ECO:0000313" key="14">
    <source>
        <dbReference type="Proteomes" id="UP000481153"/>
    </source>
</evidence>
<dbReference type="SMART" id="SM00064">
    <property type="entry name" value="FYVE"/>
    <property type="match status" value="1"/>
</dbReference>
<keyword evidence="3" id="KW-0479">Metal-binding</keyword>
<dbReference type="InterPro" id="IPR031968">
    <property type="entry name" value="VASt"/>
</dbReference>
<evidence type="ECO:0000259" key="11">
    <source>
        <dbReference type="PROSITE" id="PS50178"/>
    </source>
</evidence>
<dbReference type="Pfam" id="PF01363">
    <property type="entry name" value="FYVE"/>
    <property type="match status" value="1"/>
</dbReference>
<dbReference type="InterPro" id="IPR004182">
    <property type="entry name" value="GRAM"/>
</dbReference>
<accession>A0A6G0WK39</accession>
<protein>
    <recommendedName>
        <fullName evidence="15">FYVE-type domain-containing protein</fullName>
    </recommendedName>
</protein>
<dbReference type="GO" id="GO:0016020">
    <property type="term" value="C:membrane"/>
    <property type="evidence" value="ECO:0007669"/>
    <property type="project" value="UniProtKB-SubCell"/>
</dbReference>
<dbReference type="InterPro" id="IPR000306">
    <property type="entry name" value="Znf_FYVE"/>
</dbReference>
<dbReference type="EMBL" id="VJMJ01000193">
    <property type="protein sequence ID" value="KAF0727611.1"/>
    <property type="molecule type" value="Genomic_DNA"/>
</dbReference>
<dbReference type="Proteomes" id="UP000481153">
    <property type="component" value="Unassembled WGS sequence"/>
</dbReference>
<dbReference type="InterPro" id="IPR013083">
    <property type="entry name" value="Znf_RING/FYVE/PHD"/>
</dbReference>
<evidence type="ECO:0000256" key="5">
    <source>
        <dbReference type="ARBA" id="ARBA00022833"/>
    </source>
</evidence>
<dbReference type="PANTHER" id="PTHR47666:SF1">
    <property type="entry name" value="PROTEIN VASCULAR ASSOCIATED DEATH 1, CHLOROPLASTIC"/>
    <property type="match status" value="1"/>
</dbReference>
<comment type="subcellular location">
    <subcellularLocation>
        <location evidence="1">Membrane</location>
        <topology evidence="1">Single-pass membrane protein</topology>
    </subcellularLocation>
</comment>
<proteinExistence type="predicted"/>
<evidence type="ECO:0000256" key="2">
    <source>
        <dbReference type="ARBA" id="ARBA00022692"/>
    </source>
</evidence>
<dbReference type="VEuPathDB" id="FungiDB:AeMF1_021623"/>
<dbReference type="PROSITE" id="PS50178">
    <property type="entry name" value="ZF_FYVE"/>
    <property type="match status" value="1"/>
</dbReference>
<dbReference type="GO" id="GO:0008270">
    <property type="term" value="F:zinc ion binding"/>
    <property type="evidence" value="ECO:0007669"/>
    <property type="project" value="UniProtKB-KW"/>
</dbReference>
<organism evidence="13 14">
    <name type="scientific">Aphanomyces euteiches</name>
    <dbReference type="NCBI Taxonomy" id="100861"/>
    <lineage>
        <taxon>Eukaryota</taxon>
        <taxon>Sar</taxon>
        <taxon>Stramenopiles</taxon>
        <taxon>Oomycota</taxon>
        <taxon>Saprolegniomycetes</taxon>
        <taxon>Saprolegniales</taxon>
        <taxon>Verrucalvaceae</taxon>
        <taxon>Aphanomyces</taxon>
    </lineage>
</organism>